<keyword evidence="4" id="KW-1185">Reference proteome</keyword>
<dbReference type="EMBL" id="AAOE01000010">
    <property type="protein sequence ID" value="EAR09458.1"/>
    <property type="molecule type" value="Genomic_DNA"/>
</dbReference>
<organism evidence="3 4">
    <name type="scientific">Reinekea blandensis MED297</name>
    <dbReference type="NCBI Taxonomy" id="314283"/>
    <lineage>
        <taxon>Bacteria</taxon>
        <taxon>Pseudomonadati</taxon>
        <taxon>Pseudomonadota</taxon>
        <taxon>Gammaproteobacteria</taxon>
        <taxon>Oceanospirillales</taxon>
        <taxon>Saccharospirillaceae</taxon>
        <taxon>Reinekea</taxon>
    </lineage>
</organism>
<dbReference type="STRING" id="314283.MED297_02522"/>
<reference evidence="3 4" key="1">
    <citation type="submission" date="2006-02" db="EMBL/GenBank/DDBJ databases">
        <authorList>
            <person name="Pinhassi J."/>
            <person name="Pedros-Alio C."/>
            <person name="Ferriera S."/>
            <person name="Johnson J."/>
            <person name="Kravitz S."/>
            <person name="Halpern A."/>
            <person name="Remington K."/>
            <person name="Beeson K."/>
            <person name="Tran B."/>
            <person name="Rogers Y.-H."/>
            <person name="Friedman R."/>
            <person name="Venter J.C."/>
        </authorList>
    </citation>
    <scope>NUCLEOTIDE SEQUENCE [LARGE SCALE GENOMIC DNA]</scope>
    <source>
        <strain evidence="3 4">MED297</strain>
    </source>
</reference>
<protein>
    <submittedName>
        <fullName evidence="3">Nucleoside-diphosphate-sugar pyrophosphorylase</fullName>
    </submittedName>
</protein>
<name>A4BEN1_9GAMM</name>
<dbReference type="InterPro" id="IPR046342">
    <property type="entry name" value="CBS_dom_sf"/>
</dbReference>
<dbReference type="HOGENOM" id="CLU_045375_0_0_6"/>
<dbReference type="RefSeq" id="WP_008047111.1">
    <property type="nucleotide sequence ID" value="NZ_CH724153.1"/>
</dbReference>
<feature type="domain" description="CBS" evidence="2">
    <location>
        <begin position="1"/>
        <end position="60"/>
    </location>
</feature>
<dbReference type="Pfam" id="PF00483">
    <property type="entry name" value="NTP_transferase"/>
    <property type="match status" value="1"/>
</dbReference>
<sequence>MNYQGIQQHFLPPTASAEVAVELLNRLKIKLILVTDHKDRLLGTLTDGDIRRGLLRHLPLNAPVNEFMETQPKVLGLDGSIRQARALMLQYGLNGVPQLDNEQRVVDLLGLKPACQRKDNAVFLMAGGFGKRLRPLTNNCPKPMLKVGDKPILETILEQFIDAGFHNFFISTHYLNEQIEAYFGDGANYGVSISYINEQTPLGTAGAIGLLPESAKQLPFLMMNGDLLTRVNFDELLEYHMREGSDVSVAVREYQMQVPFGVVQHQGSVISDIVEKPVQNYFINAGIYCISPSAAFAVDGINVLDMPDLIESRIKLGRKVSMFPIHEYWLDIGQLPDFEQAQIDYSSRFSRRQLLAARG</sequence>
<evidence type="ECO:0000313" key="3">
    <source>
        <dbReference type="EMBL" id="EAR09458.1"/>
    </source>
</evidence>
<dbReference type="Gene3D" id="3.90.550.10">
    <property type="entry name" value="Spore Coat Polysaccharide Biosynthesis Protein SpsA, Chain A"/>
    <property type="match status" value="1"/>
</dbReference>
<dbReference type="AlphaFoldDB" id="A4BEN1"/>
<dbReference type="OrthoDB" id="9803871at2"/>
<dbReference type="CDD" id="cd06426">
    <property type="entry name" value="NTP_transferase_like_2"/>
    <property type="match status" value="1"/>
</dbReference>
<evidence type="ECO:0000256" key="1">
    <source>
        <dbReference type="PROSITE-ProRule" id="PRU00703"/>
    </source>
</evidence>
<dbReference type="Gene3D" id="3.10.580.10">
    <property type="entry name" value="CBS-domain"/>
    <property type="match status" value="1"/>
</dbReference>
<proteinExistence type="predicted"/>
<accession>A4BEN1</accession>
<dbReference type="Proteomes" id="UP000005953">
    <property type="component" value="Unassembled WGS sequence"/>
</dbReference>
<comment type="caution">
    <text evidence="3">The sequence shown here is derived from an EMBL/GenBank/DDBJ whole genome shotgun (WGS) entry which is preliminary data.</text>
</comment>
<gene>
    <name evidence="3" type="ORF">MED297_02522</name>
</gene>
<dbReference type="InterPro" id="IPR050486">
    <property type="entry name" value="Mannose-1P_guanyltransferase"/>
</dbReference>
<dbReference type="Pfam" id="PF00571">
    <property type="entry name" value="CBS"/>
    <property type="match status" value="1"/>
</dbReference>
<dbReference type="SUPFAM" id="SSF53448">
    <property type="entry name" value="Nucleotide-diphospho-sugar transferases"/>
    <property type="match status" value="1"/>
</dbReference>
<dbReference type="InterPro" id="IPR029044">
    <property type="entry name" value="Nucleotide-diphossugar_trans"/>
</dbReference>
<dbReference type="InterPro" id="IPR005835">
    <property type="entry name" value="NTP_transferase_dom"/>
</dbReference>
<dbReference type="PROSITE" id="PS51371">
    <property type="entry name" value="CBS"/>
    <property type="match status" value="1"/>
</dbReference>
<dbReference type="PANTHER" id="PTHR22572">
    <property type="entry name" value="SUGAR-1-PHOSPHATE GUANYL TRANSFERASE"/>
    <property type="match status" value="1"/>
</dbReference>
<evidence type="ECO:0000259" key="2">
    <source>
        <dbReference type="PROSITE" id="PS51371"/>
    </source>
</evidence>
<evidence type="ECO:0000313" key="4">
    <source>
        <dbReference type="Proteomes" id="UP000005953"/>
    </source>
</evidence>
<keyword evidence="1" id="KW-0129">CBS domain</keyword>
<dbReference type="InterPro" id="IPR000644">
    <property type="entry name" value="CBS_dom"/>
</dbReference>
<dbReference type="SUPFAM" id="SSF54631">
    <property type="entry name" value="CBS-domain pair"/>
    <property type="match status" value="1"/>
</dbReference>